<dbReference type="AlphaFoldDB" id="A0A1L0DHA9"/>
<evidence type="ECO:0000256" key="1">
    <source>
        <dbReference type="SAM" id="MobiDB-lite"/>
    </source>
</evidence>
<keyword evidence="3" id="KW-1185">Reference proteome</keyword>
<dbReference type="EMBL" id="LT635758">
    <property type="protein sequence ID" value="SGZ51790.1"/>
    <property type="molecule type" value="Genomic_DNA"/>
</dbReference>
<accession>A0A1L0DHA9</accession>
<protein>
    <submittedName>
        <fullName evidence="2">CIC11C00000000372</fullName>
    </submittedName>
</protein>
<dbReference type="Proteomes" id="UP000182334">
    <property type="component" value="Chromosome III"/>
</dbReference>
<dbReference type="OrthoDB" id="4095156at2759"/>
<reference evidence="2 3" key="1">
    <citation type="submission" date="2016-10" db="EMBL/GenBank/DDBJ databases">
        <authorList>
            <person name="de Groot N.N."/>
        </authorList>
    </citation>
    <scope>NUCLEOTIDE SEQUENCE [LARGE SCALE GENOMIC DNA]</scope>
    <source>
        <strain evidence="2 3">CBS 141442</strain>
    </source>
</reference>
<gene>
    <name evidence="2" type="ORF">SAMEA4029010_CIC11G00000000372</name>
</gene>
<sequence length="354" mass="40709">MNDKESHGTTVLQSAYATLTRPTTAAMVKMLSKITPLYSRSGTLKKWRASDLQKLIEKVHKHQKKVDMTNKALLKAFDLWGAELPNPENALVVREFSELLDCVNVVYSAQGDRLNILKVHLGAIATREARQKDLLEKHNHLQRKFDATAMKHGPKAAQTSLFLDQIEENEYNLKLIEQQLMRIASSSLREACTEYLLWLQGSIVNMTRSCNAFAATLRDTDPNYYRRLERMSSPTSGVSRIATGEKEIGRDFRDSAREIARDIRDSSRSNLDKDERPLEIRSDHKIDLRTDMKSDVRGDGRSEMRGDLRSDIRADTRIDHRGELRSMERKDPKDVDDWAAYDIQRYERNQEGWG</sequence>
<proteinExistence type="predicted"/>
<name>A0A1L0DHA9_9ASCO</name>
<organism evidence="2 3">
    <name type="scientific">Sungouiella intermedia</name>
    <dbReference type="NCBI Taxonomy" id="45354"/>
    <lineage>
        <taxon>Eukaryota</taxon>
        <taxon>Fungi</taxon>
        <taxon>Dikarya</taxon>
        <taxon>Ascomycota</taxon>
        <taxon>Saccharomycotina</taxon>
        <taxon>Pichiomycetes</taxon>
        <taxon>Metschnikowiaceae</taxon>
        <taxon>Sungouiella</taxon>
    </lineage>
</organism>
<evidence type="ECO:0000313" key="3">
    <source>
        <dbReference type="Proteomes" id="UP000182334"/>
    </source>
</evidence>
<feature type="region of interest" description="Disordered" evidence="1">
    <location>
        <begin position="292"/>
        <end position="314"/>
    </location>
</feature>
<evidence type="ECO:0000313" key="2">
    <source>
        <dbReference type="EMBL" id="SGZ51790.1"/>
    </source>
</evidence>